<dbReference type="EMBL" id="BAAANF010000006">
    <property type="protein sequence ID" value="GAA1676478.1"/>
    <property type="molecule type" value="Genomic_DNA"/>
</dbReference>
<dbReference type="RefSeq" id="WP_344148473.1">
    <property type="nucleotide sequence ID" value="NZ_BAAANF010000006.1"/>
</dbReference>
<gene>
    <name evidence="1" type="ORF">GCM10009745_19650</name>
</gene>
<keyword evidence="2" id="KW-1185">Reference proteome</keyword>
<evidence type="ECO:0000313" key="2">
    <source>
        <dbReference type="Proteomes" id="UP001500280"/>
    </source>
</evidence>
<name>A0ABN2GTB6_9ACTN</name>
<evidence type="ECO:0008006" key="3">
    <source>
        <dbReference type="Google" id="ProtNLM"/>
    </source>
</evidence>
<organism evidence="1 2">
    <name type="scientific">Kribbella yunnanensis</name>
    <dbReference type="NCBI Taxonomy" id="190194"/>
    <lineage>
        <taxon>Bacteria</taxon>
        <taxon>Bacillati</taxon>
        <taxon>Actinomycetota</taxon>
        <taxon>Actinomycetes</taxon>
        <taxon>Propionibacteriales</taxon>
        <taxon>Kribbellaceae</taxon>
        <taxon>Kribbella</taxon>
    </lineage>
</organism>
<dbReference type="Proteomes" id="UP001500280">
    <property type="component" value="Unassembled WGS sequence"/>
</dbReference>
<proteinExistence type="predicted"/>
<accession>A0ABN2GTB6</accession>
<comment type="caution">
    <text evidence="1">The sequence shown here is derived from an EMBL/GenBank/DDBJ whole genome shotgun (WGS) entry which is preliminary data.</text>
</comment>
<evidence type="ECO:0000313" key="1">
    <source>
        <dbReference type="EMBL" id="GAA1676478.1"/>
    </source>
</evidence>
<protein>
    <recommendedName>
        <fullName evidence="3">CU044_5270 family protein</fullName>
    </recommendedName>
</protein>
<dbReference type="NCBIfam" id="NF038083">
    <property type="entry name" value="CU044_5270_fam"/>
    <property type="match status" value="1"/>
</dbReference>
<sequence length="344" mass="37805">MNELDLLKQVRNDVPAPDPLALARARQRLLTPPPVRRRTHARVLVAAGVAVVLTGGFLAADVIDHDNTPLPGAVADAGTFLAEAAAQTASQPDVRIPSGQFLQVTTLRTYLVGFGPQKKYQATTMMVEDKWITADPFQQYPGRLQELAKVTFTTREAQLAARTQAPWLFKKPKSRMDRVTCRGLIVQPNLDPKILQKPCTADWFTPTTDFLARQPRDPDALLAVLRQPAPAQESRRVPLPADEVAFFRINAALNSGIVPSDLRAALYQAARKIPGIKLLNDVTTVDGRHGRAVGYTTQQRQRWDIIISPSDGQSIGSRLVQPNGDIYTATSVTSRLTTTRPALR</sequence>
<reference evidence="1 2" key="1">
    <citation type="journal article" date="2019" name="Int. J. Syst. Evol. Microbiol.">
        <title>The Global Catalogue of Microorganisms (GCM) 10K type strain sequencing project: providing services to taxonomists for standard genome sequencing and annotation.</title>
        <authorList>
            <consortium name="The Broad Institute Genomics Platform"/>
            <consortium name="The Broad Institute Genome Sequencing Center for Infectious Disease"/>
            <person name="Wu L."/>
            <person name="Ma J."/>
        </authorList>
    </citation>
    <scope>NUCLEOTIDE SEQUENCE [LARGE SCALE GENOMIC DNA]</scope>
    <source>
        <strain evidence="1 2">JCM 14307</strain>
    </source>
</reference>
<dbReference type="InterPro" id="IPR047789">
    <property type="entry name" value="CU044_5270-like"/>
</dbReference>